<accession>A0A224AJH3</accession>
<keyword evidence="1" id="KW-0472">Membrane</keyword>
<evidence type="ECO:0008006" key="4">
    <source>
        <dbReference type="Google" id="ProtNLM"/>
    </source>
</evidence>
<feature type="transmembrane region" description="Helical" evidence="1">
    <location>
        <begin position="82"/>
        <end position="103"/>
    </location>
</feature>
<keyword evidence="1" id="KW-1133">Transmembrane helix</keyword>
<dbReference type="AlphaFoldDB" id="A0A224AJH3"/>
<protein>
    <recommendedName>
        <fullName evidence="4">Transmembrane protein</fullName>
    </recommendedName>
</protein>
<reference evidence="2 3" key="1">
    <citation type="submission" date="2014-06" db="EMBL/GenBank/DDBJ databases">
        <title>Genome sequence of the intracellular symbiont Blattabacterium cuenoti, strain STAT from the wood feeding cockroach Salganea taiwanensis taiwanensis.</title>
        <authorList>
            <person name="Kinjo Y."/>
            <person name="Ohkuma M."/>
            <person name="Tokuda G."/>
        </authorList>
    </citation>
    <scope>NUCLEOTIDE SEQUENCE [LARGE SCALE GENOMIC DNA]</scope>
    <source>
        <strain evidence="2 3">STAT</strain>
    </source>
</reference>
<dbReference type="RefSeq" id="WP_119305846.1">
    <property type="nucleotide sequence ID" value="NZ_AP014608.1"/>
</dbReference>
<name>A0A224AJH3_9FLAO</name>
<feature type="transmembrane region" description="Helical" evidence="1">
    <location>
        <begin position="109"/>
        <end position="129"/>
    </location>
</feature>
<organism evidence="2 3">
    <name type="scientific">Blattabacterium cuenoti STAT</name>
    <dbReference type="NCBI Taxonomy" id="1457030"/>
    <lineage>
        <taxon>Bacteria</taxon>
        <taxon>Pseudomonadati</taxon>
        <taxon>Bacteroidota</taxon>
        <taxon>Flavobacteriia</taxon>
        <taxon>Flavobacteriales</taxon>
        <taxon>Blattabacteriaceae</taxon>
        <taxon>Blattabacterium</taxon>
    </lineage>
</organism>
<keyword evidence="3" id="KW-1185">Reference proteome</keyword>
<evidence type="ECO:0000313" key="2">
    <source>
        <dbReference type="EMBL" id="BBA17291.1"/>
    </source>
</evidence>
<feature type="transmembrane region" description="Helical" evidence="1">
    <location>
        <begin position="52"/>
        <end position="75"/>
    </location>
</feature>
<evidence type="ECO:0000313" key="3">
    <source>
        <dbReference type="Proteomes" id="UP000263619"/>
    </source>
</evidence>
<dbReference type="Proteomes" id="UP000263619">
    <property type="component" value="Chromosome"/>
</dbReference>
<sequence>MYQNILFISTGVLISIIEMIFFIKFMKKWFSEIQFIPLKKFQYLLTEAPTEFFIVLIFSYASSALLGSMITAFFIKNAKKAYAILTGFILFIITLFHMFFYPFPLWFKIIIHPILLIFSCIGGNIIEFLQRKKWIN</sequence>
<evidence type="ECO:0000256" key="1">
    <source>
        <dbReference type="SAM" id="Phobius"/>
    </source>
</evidence>
<dbReference type="OrthoDB" id="1132247at2"/>
<feature type="transmembrane region" description="Helical" evidence="1">
    <location>
        <begin position="5"/>
        <end position="23"/>
    </location>
</feature>
<keyword evidence="1" id="KW-0812">Transmembrane</keyword>
<proteinExistence type="predicted"/>
<dbReference type="EMBL" id="AP014608">
    <property type="protein sequence ID" value="BBA17291.1"/>
    <property type="molecule type" value="Genomic_DNA"/>
</dbReference>
<gene>
    <name evidence="2" type="ORF">STAT_373</name>
</gene>